<dbReference type="InterPro" id="IPR000551">
    <property type="entry name" value="MerR-type_HTH_dom"/>
</dbReference>
<evidence type="ECO:0000313" key="3">
    <source>
        <dbReference type="EMBL" id="AWB10185.1"/>
    </source>
</evidence>
<organism evidence="3 4">
    <name type="scientific">Thermodesulfobium acidiphilum</name>
    <dbReference type="NCBI Taxonomy" id="1794699"/>
    <lineage>
        <taxon>Bacteria</taxon>
        <taxon>Pseudomonadati</taxon>
        <taxon>Thermodesulfobiota</taxon>
        <taxon>Thermodesulfobiia</taxon>
        <taxon>Thermodesulfobiales</taxon>
        <taxon>Thermodesulfobiaceae</taxon>
        <taxon>Thermodesulfobium</taxon>
    </lineage>
</organism>
<feature type="domain" description="HTH merR-type" evidence="2">
    <location>
        <begin position="6"/>
        <end position="71"/>
    </location>
</feature>
<dbReference type="Proteomes" id="UP000244792">
    <property type="component" value="Chromosome"/>
</dbReference>
<dbReference type="Gene3D" id="1.10.1660.10">
    <property type="match status" value="1"/>
</dbReference>
<dbReference type="GO" id="GO:0006355">
    <property type="term" value="P:regulation of DNA-templated transcription"/>
    <property type="evidence" value="ECO:0007669"/>
    <property type="project" value="InterPro"/>
</dbReference>
<dbReference type="KEGG" id="taci:TDSAC_0828"/>
<protein>
    <submittedName>
        <fullName evidence="3">MerR HTH family regulatory protein</fullName>
    </submittedName>
</protein>
<dbReference type="EMBL" id="CP020921">
    <property type="protein sequence ID" value="AWB10185.1"/>
    <property type="molecule type" value="Genomic_DNA"/>
</dbReference>
<dbReference type="AlphaFoldDB" id="A0A2R4W083"/>
<keyword evidence="4" id="KW-1185">Reference proteome</keyword>
<feature type="coiled-coil region" evidence="1">
    <location>
        <begin position="131"/>
        <end position="186"/>
    </location>
</feature>
<dbReference type="GO" id="GO:0003677">
    <property type="term" value="F:DNA binding"/>
    <property type="evidence" value="ECO:0007669"/>
    <property type="project" value="InterPro"/>
</dbReference>
<dbReference type="InterPro" id="IPR009061">
    <property type="entry name" value="DNA-bd_dom_put_sf"/>
</dbReference>
<dbReference type="RefSeq" id="WP_108309006.1">
    <property type="nucleotide sequence ID" value="NZ_CP020921.1"/>
</dbReference>
<dbReference type="OrthoDB" id="1630043at2"/>
<name>A0A2R4W083_THEAF</name>
<evidence type="ECO:0000259" key="2">
    <source>
        <dbReference type="Pfam" id="PF13411"/>
    </source>
</evidence>
<evidence type="ECO:0000256" key="1">
    <source>
        <dbReference type="SAM" id="Coils"/>
    </source>
</evidence>
<sequence length="210" mass="25048">MENYITLEQLSKETNIAESTIRRYINKFESLFDINNEKRSKRYNKSCIPQLIKINEMYKKGFTTEEIKKSLNIDVKNKTNLVNKNKITNAQLESFICEKKCNTEESLKNLLLKQILLLEEIKDNIKVLEDIDSLKGEVSKKEVEIANLKRENFELKEYLNRLEEKINSYEKELNKLKKESDNTLMELFNNLKLEQNKEGQKSWWKKLFPK</sequence>
<keyword evidence="1" id="KW-0175">Coiled coil</keyword>
<accession>A0A2R4W083</accession>
<reference evidence="3 4" key="1">
    <citation type="submission" date="2017-04" db="EMBL/GenBank/DDBJ databases">
        <title>Genomic insights into metabolism of Thermodesulfobium acidiphilum.</title>
        <authorList>
            <person name="Toshchakov S.V."/>
            <person name="Frolov E.N."/>
            <person name="Kublanov I.V."/>
            <person name="Samarov N.I."/>
            <person name="Novikov A."/>
            <person name="Lebedinsky A.V."/>
            <person name="Bonch-Osmolovskaya E.A."/>
            <person name="Chernyh N.A."/>
        </authorList>
    </citation>
    <scope>NUCLEOTIDE SEQUENCE [LARGE SCALE GENOMIC DNA]</scope>
    <source>
        <strain evidence="3 4">3127-1</strain>
    </source>
</reference>
<evidence type="ECO:0000313" key="4">
    <source>
        <dbReference type="Proteomes" id="UP000244792"/>
    </source>
</evidence>
<proteinExistence type="predicted"/>
<gene>
    <name evidence="3" type="ORF">TDSAC_0828</name>
</gene>
<dbReference type="SUPFAM" id="SSF46955">
    <property type="entry name" value="Putative DNA-binding domain"/>
    <property type="match status" value="1"/>
</dbReference>
<dbReference type="Pfam" id="PF13411">
    <property type="entry name" value="MerR_1"/>
    <property type="match status" value="1"/>
</dbReference>